<reference evidence="2" key="1">
    <citation type="journal article" date="2015" name="BMC Genomics">
        <title>Draft genome of a commonly misdiagnosed multidrug resistant pathogen Candida auris.</title>
        <authorList>
            <person name="Chatterjee S."/>
            <person name="Alampalli S.V."/>
            <person name="Nageshan R.K."/>
            <person name="Chettiar S.T."/>
            <person name="Joshi S."/>
            <person name="Tatu U.S."/>
        </authorList>
    </citation>
    <scope>NUCLEOTIDE SEQUENCE [LARGE SCALE GENOMIC DNA]</scope>
    <source>
        <strain evidence="2">6684</strain>
    </source>
</reference>
<dbReference type="VEuPathDB" id="FungiDB:QG37_04469"/>
<gene>
    <name evidence="1" type="ORF">QG37_04469</name>
</gene>
<name>A0A0L0NX68_CANAR</name>
<dbReference type="AlphaFoldDB" id="A0A0L0NX68"/>
<evidence type="ECO:0000313" key="1">
    <source>
        <dbReference type="EMBL" id="KND98573.1"/>
    </source>
</evidence>
<organism evidence="1 2">
    <name type="scientific">Candidozyma auris</name>
    <name type="common">Yeast</name>
    <name type="synonym">Candida auris</name>
    <dbReference type="NCBI Taxonomy" id="498019"/>
    <lineage>
        <taxon>Eukaryota</taxon>
        <taxon>Fungi</taxon>
        <taxon>Dikarya</taxon>
        <taxon>Ascomycota</taxon>
        <taxon>Saccharomycotina</taxon>
        <taxon>Pichiomycetes</taxon>
        <taxon>Metschnikowiaceae</taxon>
        <taxon>Candidozyma</taxon>
    </lineage>
</organism>
<dbReference type="Proteomes" id="UP000037122">
    <property type="component" value="Unassembled WGS sequence"/>
</dbReference>
<sequence length="49" mass="5679">MAAKNCPNRELDISVIFLRRTFNHGYVKNMTKAREVLKIWGTFLTAGHE</sequence>
<protein>
    <submittedName>
        <fullName evidence="1">Uncharacterized protein</fullName>
    </submittedName>
</protein>
<dbReference type="EMBL" id="LGST01000031">
    <property type="protein sequence ID" value="KND98573.1"/>
    <property type="molecule type" value="Genomic_DNA"/>
</dbReference>
<accession>A0A0L0NX68</accession>
<evidence type="ECO:0000313" key="2">
    <source>
        <dbReference type="Proteomes" id="UP000037122"/>
    </source>
</evidence>
<proteinExistence type="predicted"/>
<comment type="caution">
    <text evidence="1">The sequence shown here is derived from an EMBL/GenBank/DDBJ whole genome shotgun (WGS) entry which is preliminary data.</text>
</comment>